<protein>
    <submittedName>
        <fullName evidence="2">Uncharacterized protein</fullName>
    </submittedName>
</protein>
<keyword evidence="1" id="KW-1133">Transmembrane helix</keyword>
<keyword evidence="1" id="KW-0472">Membrane</keyword>
<feature type="transmembrane region" description="Helical" evidence="1">
    <location>
        <begin position="263"/>
        <end position="283"/>
    </location>
</feature>
<proteinExistence type="predicted"/>
<gene>
    <name evidence="2" type="primary">A07p009190.1_BraROA</name>
    <name evidence="2" type="ORF">IGI04_042166</name>
</gene>
<dbReference type="EMBL" id="JADBGQ010000014">
    <property type="protein sequence ID" value="KAG5374514.1"/>
    <property type="molecule type" value="Genomic_DNA"/>
</dbReference>
<name>A0ABQ7KIZ8_BRACM</name>
<sequence>MKRNRNKEFQSQVIFSTNETCNKTRSRKKSSPLPSKHLHLLNPKCRVWCLDIDRWYLCTSIDINLHLSRHFLISIVSTDAHRSIILPLVDLLVHKYKVNALPWEYRSQDSRISDRYLELQTGFHESKLNGGCHQVLFTSFRPISKSSLRKQALKIAASKSRFELFYLSLYESSLNGVTFQTCLKNPIPCIPSPKTSGYVWFSVGNQLWLLHTVQGKSTKVKDSIEVSMVKPSCSAMILGRILTDSPVSHMEWGNSTPLTTHGIANFPGSLFFVNVILCFIFSLT</sequence>
<keyword evidence="1" id="KW-0812">Transmembrane</keyword>
<reference evidence="2 3" key="1">
    <citation type="submission" date="2021-03" db="EMBL/GenBank/DDBJ databases">
        <authorList>
            <person name="King G.J."/>
            <person name="Bancroft I."/>
            <person name="Baten A."/>
            <person name="Bloomfield J."/>
            <person name="Borpatragohain P."/>
            <person name="He Z."/>
            <person name="Irish N."/>
            <person name="Irwin J."/>
            <person name="Liu K."/>
            <person name="Mauleon R.P."/>
            <person name="Moore J."/>
            <person name="Morris R."/>
            <person name="Ostergaard L."/>
            <person name="Wang B."/>
            <person name="Wells R."/>
        </authorList>
    </citation>
    <scope>NUCLEOTIDE SEQUENCE [LARGE SCALE GENOMIC DNA]</scope>
    <source>
        <strain evidence="2">R-o-18</strain>
        <tissue evidence="2">Leaf</tissue>
    </source>
</reference>
<dbReference type="Proteomes" id="UP000823674">
    <property type="component" value="Unassembled WGS sequence"/>
</dbReference>
<evidence type="ECO:0000313" key="2">
    <source>
        <dbReference type="EMBL" id="KAG5374514.1"/>
    </source>
</evidence>
<comment type="caution">
    <text evidence="2">The sequence shown here is derived from an EMBL/GenBank/DDBJ whole genome shotgun (WGS) entry which is preliminary data.</text>
</comment>
<organism evidence="2 3">
    <name type="scientific">Brassica rapa subsp. trilocularis</name>
    <dbReference type="NCBI Taxonomy" id="1813537"/>
    <lineage>
        <taxon>Eukaryota</taxon>
        <taxon>Viridiplantae</taxon>
        <taxon>Streptophyta</taxon>
        <taxon>Embryophyta</taxon>
        <taxon>Tracheophyta</taxon>
        <taxon>Spermatophyta</taxon>
        <taxon>Magnoliopsida</taxon>
        <taxon>eudicotyledons</taxon>
        <taxon>Gunneridae</taxon>
        <taxon>Pentapetalae</taxon>
        <taxon>rosids</taxon>
        <taxon>malvids</taxon>
        <taxon>Brassicales</taxon>
        <taxon>Brassicaceae</taxon>
        <taxon>Brassiceae</taxon>
        <taxon>Brassica</taxon>
    </lineage>
</organism>
<accession>A0ABQ7KIZ8</accession>
<keyword evidence="3" id="KW-1185">Reference proteome</keyword>
<evidence type="ECO:0000256" key="1">
    <source>
        <dbReference type="SAM" id="Phobius"/>
    </source>
</evidence>
<evidence type="ECO:0000313" key="3">
    <source>
        <dbReference type="Proteomes" id="UP000823674"/>
    </source>
</evidence>